<sequence>MSKVGLDTKIPNKSNYNDENENDTSVEKNSNDKERETKDKQSIAHTKLKLLKQDHHTSTLSERLNNQQKNNNDQSEKSSDKLQNLTQENPSNKESKEQKDTNTQAQSVISFDKKTNTANKLSRAARAAPAFQQRNKQSDGDILANPVAQPILDNNQATKVPGRMVDLIPKLQHALFDPTKEDEWIEEYSGVLGVVTGAPVVTKSANKIQTDLDYFKDEIIKRAKNNISDNERKISLLEDRDNWNSEEKDYKNNDYVKERVANIRRNDEVFLNALKAQSQQKIERHRREHQIYVREAEDERQLGKNALEALKRQLIENGNYDESSHQNRLDNLDTEYDDKVDVSRRKRDDKILAEEEHIVTRHKAIKEQSAEQIKQLETPESIKNKIKDLEQENRQNQAEIDGDQRDKLRLARRLVKSESWRKGEAGAAFINGVVTLLDPKASVEAKASAALTFAGETLRGVSAELDLKRAAREKAWELKKKAFDQQQESLPENQRKANPYDDNPYKKPSSIQDIDKVYDKKLTSEQLSKKNTEIQALKDRFKAQNPAGTDLTEGQLREIDAKKNSLYSELLGEKQALQRQKDILENGGVTRNRTTFDEEMKKRQELKQSKLNAKFRQSLSLNQQESLSGKIEEINNKEVSGTEKFRQISQLENDFLSKELPREQQLKYVGATEKLKRDHSPNGDYHKRRTTVQNQAKVATLANSVFNALGNVVGAVDDARNLYDENGNIDEKRVFSLVNNVVGTAVQTGLTLSVGAKTFAKTAVAAATAQTATRTLSTVGQVSGLFSGPLGIWSGIEGLQNGQHVSGGLAVTGGALLTIQGGAALGAAVASATGASTAAGVLGAVATGAGWIAAPIAVAGLGVLATDATIGRDFNQPRMESAKKAFAGETYSHSYAAVQKKQREDTLEQRAKAIAQKHGGIPRIAITNDPQVDQILNAHPSRTFGEAHLETWNKDSHGFGYSATTGIPSTSESQGNGFWKINTDIVPLAVDLENSAAQIDQQISHHRVRRGGAWQVGTLAGLGTQQASLFREATEELTVNGQPAEIETKKDFIVNNMGFGTHNVVLIDGLQPRESSVYSTGEKSLMNQHDELVSLSRLTDEQRQTLFKTGTVSIPGVRTLGNLRPGSPVPDEVLTFRVNHAENNKNNELASTTAGHKDNPFTPRVVATSTKHPSIVSLSNIQRPTEVTIRNDGDIVEVEGTLSKPLLLDVTQVSNTGAFNKIDLRGYRHDDGFNFETTYNVLKGPGLSHFDSSREDGLNFGQAPNQQVTREEIVRIPTDDSFVLVKLRPDQRLLDIVSV</sequence>
<evidence type="ECO:0000313" key="3">
    <source>
        <dbReference type="EMBL" id="ODA33078.1"/>
    </source>
</evidence>
<dbReference type="Proteomes" id="UP000094936">
    <property type="component" value="Unassembled WGS sequence"/>
</dbReference>
<feature type="region of interest" description="Disordered" evidence="2">
    <location>
        <begin position="482"/>
        <end position="510"/>
    </location>
</feature>
<evidence type="ECO:0000313" key="4">
    <source>
        <dbReference type="Proteomes" id="UP000094936"/>
    </source>
</evidence>
<accession>A0A1C3EIM9</accession>
<feature type="compositionally biased region" description="Polar residues" evidence="2">
    <location>
        <begin position="58"/>
        <end position="73"/>
    </location>
</feature>
<reference evidence="3 4" key="1">
    <citation type="submission" date="2016-05" db="EMBL/GenBank/DDBJ databases">
        <title>Genomic Taxonomy of the Vibrionaceae.</title>
        <authorList>
            <person name="Gomez-Gil B."/>
            <person name="Enciso-Ibarra J."/>
        </authorList>
    </citation>
    <scope>NUCLEOTIDE SEQUENCE [LARGE SCALE GENOMIC DNA]</scope>
    <source>
        <strain evidence="3 4">CAIM 1920</strain>
    </source>
</reference>
<evidence type="ECO:0000256" key="2">
    <source>
        <dbReference type="SAM" id="MobiDB-lite"/>
    </source>
</evidence>
<organism evidence="3 4">
    <name type="scientific">Veronia pacifica</name>
    <dbReference type="NCBI Taxonomy" id="1080227"/>
    <lineage>
        <taxon>Bacteria</taxon>
        <taxon>Pseudomonadati</taxon>
        <taxon>Pseudomonadota</taxon>
        <taxon>Gammaproteobacteria</taxon>
        <taxon>Vibrionales</taxon>
        <taxon>Vibrionaceae</taxon>
        <taxon>Veronia</taxon>
    </lineage>
</organism>
<dbReference type="RefSeq" id="WP_068902408.1">
    <property type="nucleotide sequence ID" value="NZ_JBHUIF010000002.1"/>
</dbReference>
<evidence type="ECO:0000256" key="1">
    <source>
        <dbReference type="SAM" id="Coils"/>
    </source>
</evidence>
<comment type="caution">
    <text evidence="3">The sequence shown here is derived from an EMBL/GenBank/DDBJ whole genome shotgun (WGS) entry which is preliminary data.</text>
</comment>
<feature type="compositionally biased region" description="Basic and acidic residues" evidence="2">
    <location>
        <begin position="493"/>
        <end position="505"/>
    </location>
</feature>
<keyword evidence="4" id="KW-1185">Reference proteome</keyword>
<protein>
    <submittedName>
        <fullName evidence="3">Uncharacterized protein</fullName>
    </submittedName>
</protein>
<keyword evidence="1" id="KW-0175">Coiled coil</keyword>
<feature type="compositionally biased region" description="Polar residues" evidence="2">
    <location>
        <begin position="81"/>
        <end position="90"/>
    </location>
</feature>
<feature type="compositionally biased region" description="Basic and acidic residues" evidence="2">
    <location>
        <begin position="25"/>
        <end position="42"/>
    </location>
</feature>
<gene>
    <name evidence="3" type="ORF">A8L45_11585</name>
</gene>
<proteinExistence type="predicted"/>
<dbReference type="EMBL" id="LYBM01000019">
    <property type="protein sequence ID" value="ODA33078.1"/>
    <property type="molecule type" value="Genomic_DNA"/>
</dbReference>
<feature type="region of interest" description="Disordered" evidence="2">
    <location>
        <begin position="1"/>
        <end position="140"/>
    </location>
</feature>
<feature type="compositionally biased region" description="Basic and acidic residues" evidence="2">
    <location>
        <begin position="91"/>
        <end position="100"/>
    </location>
</feature>
<feature type="coiled-coil region" evidence="1">
    <location>
        <begin position="275"/>
        <end position="313"/>
    </location>
</feature>
<name>A0A1C3EIM9_9GAMM</name>